<accession>A0A8X6MJI2</accession>
<keyword evidence="2" id="KW-1185">Reference proteome</keyword>
<name>A0A8X6MJI2_9ARAC</name>
<dbReference type="EMBL" id="BMAV01027265">
    <property type="protein sequence ID" value="GFS57673.1"/>
    <property type="molecule type" value="Genomic_DNA"/>
</dbReference>
<comment type="caution">
    <text evidence="1">The sequence shown here is derived from an EMBL/GenBank/DDBJ whole genome shotgun (WGS) entry which is preliminary data.</text>
</comment>
<reference evidence="1" key="1">
    <citation type="submission" date="2020-08" db="EMBL/GenBank/DDBJ databases">
        <title>Multicomponent nature underlies the extraordinary mechanical properties of spider dragline silk.</title>
        <authorList>
            <person name="Kono N."/>
            <person name="Nakamura H."/>
            <person name="Mori M."/>
            <person name="Yoshida Y."/>
            <person name="Ohtoshi R."/>
            <person name="Malay A.D."/>
            <person name="Moran D.A.P."/>
            <person name="Tomita M."/>
            <person name="Numata K."/>
            <person name="Arakawa K."/>
        </authorList>
    </citation>
    <scope>NUCLEOTIDE SEQUENCE</scope>
</reference>
<proteinExistence type="predicted"/>
<evidence type="ECO:0000313" key="1">
    <source>
        <dbReference type="EMBL" id="GFS57673.1"/>
    </source>
</evidence>
<gene>
    <name evidence="1" type="ORF">TNIN_366841</name>
</gene>
<dbReference type="AlphaFoldDB" id="A0A8X6MJI2"/>
<dbReference type="Proteomes" id="UP000886998">
    <property type="component" value="Unassembled WGS sequence"/>
</dbReference>
<evidence type="ECO:0000313" key="2">
    <source>
        <dbReference type="Proteomes" id="UP000886998"/>
    </source>
</evidence>
<organism evidence="1 2">
    <name type="scientific">Trichonephila inaurata madagascariensis</name>
    <dbReference type="NCBI Taxonomy" id="2747483"/>
    <lineage>
        <taxon>Eukaryota</taxon>
        <taxon>Metazoa</taxon>
        <taxon>Ecdysozoa</taxon>
        <taxon>Arthropoda</taxon>
        <taxon>Chelicerata</taxon>
        <taxon>Arachnida</taxon>
        <taxon>Araneae</taxon>
        <taxon>Araneomorphae</taxon>
        <taxon>Entelegynae</taxon>
        <taxon>Araneoidea</taxon>
        <taxon>Nephilidae</taxon>
        <taxon>Trichonephila</taxon>
        <taxon>Trichonephila inaurata</taxon>
    </lineage>
</organism>
<sequence length="122" mass="14650">MKPQQIGFSRKLGWMWICKKNMNLNVRKFSLGSIEYVPKRRGQQEMSWATIVDFYARLREVTEIFDSHHDKRRRDQEIMAEKEDEVFQLKSIAFTRERIIAKSSGEEFTNNQRPVTERVTHQ</sequence>
<protein>
    <submittedName>
        <fullName evidence="1">Uncharacterized protein</fullName>
    </submittedName>
</protein>